<keyword evidence="2 9" id="KW-0444">Lipid biosynthesis</keyword>
<evidence type="ECO:0000256" key="5">
    <source>
        <dbReference type="ARBA" id="ARBA00023027"/>
    </source>
</evidence>
<keyword evidence="3 9" id="KW-0276">Fatty acid metabolism</keyword>
<comment type="subunit">
    <text evidence="1 9">Monomer.</text>
</comment>
<reference evidence="13" key="2">
    <citation type="submission" date="2020-09" db="EMBL/GenBank/DDBJ databases">
        <authorList>
            <person name="Sun Q."/>
            <person name="Kim S."/>
        </authorList>
    </citation>
    <scope>NUCLEOTIDE SEQUENCE</scope>
    <source>
        <strain evidence="13">KCTC 32437</strain>
    </source>
</reference>
<dbReference type="Pfam" id="PF12242">
    <property type="entry name" value="Eno-Rase_NADH_b"/>
    <property type="match status" value="1"/>
</dbReference>
<dbReference type="EC" id="1.3.1.9" evidence="9"/>
<dbReference type="InterPro" id="IPR024906">
    <property type="entry name" value="Eno_Rdtase_FAD-bd_dom"/>
</dbReference>
<sequence length="389" mass="42453">MIIEPKIRGFICTTAHPVGCATNVQRQIDHVQVKGPLDSSRKRVLVIGCSTGYGLASRIVTTFGAGADSVGVSFEKEPTESKTASPGWYNNRAFEKRAKAAGRTAVTVEGDAFSDTIKADTIAQIREHLGQVDLVVYSLASPVRTDPETGTVYRSAIKPMHSVVHSKTLNTSTGEVSEVEVQPATDEEAEATVKVMGGEDWERWIAALSKAGVLADDFTTLNYTYLGSELTWPIYHKGTLGHAKADLDRAAAAIREAHGPESAFVVALKAVVTQASSAIPVVPLYGTLLLRVMDEMGLEEGCIEHIDRLFRVKLQKPVALDDDHRVRVDDWELSDTVQKEMTTRWDKLSTDTLPNLGDLERHREEFLKLFGFGIGGVDYSADVDPRTIG</sequence>
<comment type="catalytic activity">
    <reaction evidence="8">
        <text>a 2,3-saturated acyl-CoA + NAD(+) = a (2E)-enoyl-CoA + NADH + H(+)</text>
        <dbReference type="Rhea" id="RHEA:18177"/>
        <dbReference type="ChEBI" id="CHEBI:15378"/>
        <dbReference type="ChEBI" id="CHEBI:57540"/>
        <dbReference type="ChEBI" id="CHEBI:57945"/>
        <dbReference type="ChEBI" id="CHEBI:58856"/>
        <dbReference type="ChEBI" id="CHEBI:65111"/>
        <dbReference type="EC" id="1.3.1.44"/>
    </reaction>
</comment>
<feature type="domain" description="Trans-2-enoyl-CoA reductase catalytic" evidence="11">
    <location>
        <begin position="82"/>
        <end position="314"/>
    </location>
</feature>
<feature type="site" description="Plays an important role in discriminating NADH against NADPH" evidence="9">
    <location>
        <position position="75"/>
    </location>
</feature>
<feature type="domain" description="Trans-2-enoyl-CoA reductase-like NAD(P)H binding" evidence="12">
    <location>
        <begin position="2"/>
        <end position="80"/>
    </location>
</feature>
<feature type="binding site" evidence="9">
    <location>
        <begin position="111"/>
        <end position="112"/>
    </location>
    <ligand>
        <name>NAD(+)</name>
        <dbReference type="ChEBI" id="CHEBI:57540"/>
    </ligand>
</feature>
<feature type="domain" description="Enoyl reductase FAD binding" evidence="10">
    <location>
        <begin position="320"/>
        <end position="383"/>
    </location>
</feature>
<evidence type="ECO:0000256" key="4">
    <source>
        <dbReference type="ARBA" id="ARBA00023002"/>
    </source>
</evidence>
<evidence type="ECO:0000256" key="6">
    <source>
        <dbReference type="ARBA" id="ARBA00023098"/>
    </source>
</evidence>
<dbReference type="Proteomes" id="UP000646579">
    <property type="component" value="Unassembled WGS sequence"/>
</dbReference>
<name>A0A918VT56_9HYPH</name>
<accession>A0A918VT56</accession>
<dbReference type="GO" id="GO:0004318">
    <property type="term" value="F:enoyl-[acyl-carrier-protein] reductase (NADH) activity"/>
    <property type="evidence" value="ECO:0007669"/>
    <property type="project" value="UniProtKB-UniRule"/>
</dbReference>
<dbReference type="GO" id="GO:0051287">
    <property type="term" value="F:NAD binding"/>
    <property type="evidence" value="ECO:0007669"/>
    <property type="project" value="UniProtKB-UniRule"/>
</dbReference>
<proteinExistence type="inferred from homology"/>
<evidence type="ECO:0000259" key="10">
    <source>
        <dbReference type="Pfam" id="PF07055"/>
    </source>
</evidence>
<feature type="binding site" evidence="9">
    <location>
        <begin position="48"/>
        <end position="53"/>
    </location>
    <ligand>
        <name>NAD(+)</name>
        <dbReference type="ChEBI" id="CHEBI:57540"/>
    </ligand>
</feature>
<comment type="similarity">
    <text evidence="9">Belongs to the TER reductase family.</text>
</comment>
<dbReference type="InterPro" id="IPR050048">
    <property type="entry name" value="FabV-like_NADH_b"/>
</dbReference>
<dbReference type="NCBIfam" id="NF043048">
    <property type="entry name" value="EnoyACPredFabV"/>
    <property type="match status" value="1"/>
</dbReference>
<keyword evidence="6 9" id="KW-0443">Lipid metabolism</keyword>
<dbReference type="AlphaFoldDB" id="A0A918VT56"/>
<comment type="function">
    <text evidence="9">Involved in the final reduction of the elongation cycle of fatty acid synthesis (FAS II). Catalyzes the reduction of a carbon-carbon double bond in an enoyl moiety that is covalently linked to an acyl carrier protein (ACP).</text>
</comment>
<evidence type="ECO:0000256" key="9">
    <source>
        <dbReference type="HAMAP-Rule" id="MF_01838"/>
    </source>
</evidence>
<evidence type="ECO:0000313" key="13">
    <source>
        <dbReference type="EMBL" id="GHA22994.1"/>
    </source>
</evidence>
<dbReference type="GO" id="GO:0006633">
    <property type="term" value="P:fatty acid biosynthetic process"/>
    <property type="evidence" value="ECO:0007669"/>
    <property type="project" value="UniProtKB-UniRule"/>
</dbReference>
<evidence type="ECO:0000256" key="8">
    <source>
        <dbReference type="ARBA" id="ARBA00048302"/>
    </source>
</evidence>
<dbReference type="GO" id="GO:0050343">
    <property type="term" value="F:trans-2-enoyl-CoA reductase (NADH) activity"/>
    <property type="evidence" value="ECO:0007669"/>
    <property type="project" value="UniProtKB-EC"/>
</dbReference>
<dbReference type="EMBL" id="BMZE01000002">
    <property type="protein sequence ID" value="GHA22994.1"/>
    <property type="molecule type" value="Genomic_DNA"/>
</dbReference>
<dbReference type="RefSeq" id="WP_189425363.1">
    <property type="nucleotide sequence ID" value="NZ_BMZE01000002.1"/>
</dbReference>
<gene>
    <name evidence="9 13" type="primary">fabV</name>
    <name evidence="13" type="ORF">GCM10007989_18090</name>
</gene>
<evidence type="ECO:0000256" key="2">
    <source>
        <dbReference type="ARBA" id="ARBA00022516"/>
    </source>
</evidence>
<dbReference type="InterPro" id="IPR010758">
    <property type="entry name" value="Trans-2-enoyl-CoA_reductase"/>
</dbReference>
<feature type="binding site" evidence="9">
    <location>
        <begin position="139"/>
        <end position="140"/>
    </location>
    <ligand>
        <name>NAD(+)</name>
        <dbReference type="ChEBI" id="CHEBI:57540"/>
    </ligand>
</feature>
<protein>
    <recommendedName>
        <fullName evidence="9">Enoyl-[acyl-carrier-protein] reductase [NADH]</fullName>
        <shortName evidence="9">ENR</shortName>
        <ecNumber evidence="9">1.3.1.9</ecNumber>
    </recommendedName>
</protein>
<keyword evidence="7 9" id="KW-0275">Fatty acid biosynthesis</keyword>
<dbReference type="PANTHER" id="PTHR37480">
    <property type="entry name" value="ENOYL-[ACYL-CARRIER-PROTEIN] REDUCTASE [NADH]"/>
    <property type="match status" value="1"/>
</dbReference>
<dbReference type="InterPro" id="IPR024910">
    <property type="entry name" value="Enoyl-CoA_Rdtase_cat_dom"/>
</dbReference>
<feature type="active site" description="Proton donor" evidence="9">
    <location>
        <position position="235"/>
    </location>
</feature>
<feature type="binding site" evidence="9">
    <location>
        <begin position="271"/>
        <end position="273"/>
    </location>
    <ligand>
        <name>NAD(+)</name>
        <dbReference type="ChEBI" id="CHEBI:57540"/>
    </ligand>
</feature>
<dbReference type="Pfam" id="PF07055">
    <property type="entry name" value="Eno-Rase_FAD_bd"/>
    <property type="match status" value="1"/>
</dbReference>
<feature type="binding site" evidence="9">
    <location>
        <begin position="74"/>
        <end position="75"/>
    </location>
    <ligand>
        <name>NAD(+)</name>
        <dbReference type="ChEBI" id="CHEBI:57540"/>
    </ligand>
</feature>
<feature type="binding site" evidence="9">
    <location>
        <position position="244"/>
    </location>
    <ligand>
        <name>NAD(+)</name>
        <dbReference type="ChEBI" id="CHEBI:57540"/>
    </ligand>
</feature>
<evidence type="ECO:0000259" key="12">
    <source>
        <dbReference type="Pfam" id="PF12242"/>
    </source>
</evidence>
<dbReference type="Pfam" id="PF12241">
    <property type="entry name" value="Enoyl_reductase"/>
    <property type="match status" value="1"/>
</dbReference>
<dbReference type="NCBIfam" id="NF010177">
    <property type="entry name" value="PRK13656.1"/>
    <property type="match status" value="1"/>
</dbReference>
<evidence type="ECO:0000256" key="1">
    <source>
        <dbReference type="ARBA" id="ARBA00011245"/>
    </source>
</evidence>
<keyword evidence="14" id="KW-1185">Reference proteome</keyword>
<dbReference type="PANTHER" id="PTHR37480:SF1">
    <property type="entry name" value="ENOYL-[ACYL-CARRIER-PROTEIN] REDUCTASE [NADH]"/>
    <property type="match status" value="1"/>
</dbReference>
<reference evidence="13" key="1">
    <citation type="journal article" date="2014" name="Int. J. Syst. Evol. Microbiol.">
        <title>Complete genome sequence of Corynebacterium casei LMG S-19264T (=DSM 44701T), isolated from a smear-ripened cheese.</title>
        <authorList>
            <consortium name="US DOE Joint Genome Institute (JGI-PGF)"/>
            <person name="Walter F."/>
            <person name="Albersmeier A."/>
            <person name="Kalinowski J."/>
            <person name="Ruckert C."/>
        </authorList>
    </citation>
    <scope>NUCLEOTIDE SEQUENCE</scope>
    <source>
        <strain evidence="13">KCTC 32437</strain>
    </source>
</reference>
<dbReference type="Gene3D" id="3.40.50.720">
    <property type="entry name" value="NAD(P)-binding Rossmann-like Domain"/>
    <property type="match status" value="1"/>
</dbReference>
<comment type="caution">
    <text evidence="13">The sequence shown here is derived from an EMBL/GenBank/DDBJ whole genome shotgun (WGS) entry which is preliminary data.</text>
</comment>
<comment type="catalytic activity">
    <reaction evidence="9">
        <text>a 2,3-saturated acyl-[ACP] + NAD(+) = a (2E)-enoyl-[ACP] + NADH + H(+)</text>
        <dbReference type="Rhea" id="RHEA:10240"/>
        <dbReference type="Rhea" id="RHEA-COMP:9925"/>
        <dbReference type="Rhea" id="RHEA-COMP:9926"/>
        <dbReference type="ChEBI" id="CHEBI:15378"/>
        <dbReference type="ChEBI" id="CHEBI:57540"/>
        <dbReference type="ChEBI" id="CHEBI:57945"/>
        <dbReference type="ChEBI" id="CHEBI:78784"/>
        <dbReference type="ChEBI" id="CHEBI:78785"/>
        <dbReference type="EC" id="1.3.1.9"/>
    </reaction>
</comment>
<comment type="pathway">
    <text evidence="9">Lipid metabolism; fatty acid biosynthesis.</text>
</comment>
<keyword evidence="5 9" id="KW-0520">NAD</keyword>
<evidence type="ECO:0000256" key="7">
    <source>
        <dbReference type="ARBA" id="ARBA00023160"/>
    </source>
</evidence>
<evidence type="ECO:0000313" key="14">
    <source>
        <dbReference type="Proteomes" id="UP000646579"/>
    </source>
</evidence>
<keyword evidence="4 9" id="KW-0560">Oxidoreductase</keyword>
<dbReference type="HAMAP" id="MF_01838">
    <property type="entry name" value="FabV_reductase"/>
    <property type="match status" value="1"/>
</dbReference>
<feature type="binding site" evidence="9">
    <location>
        <position position="225"/>
    </location>
    <ligand>
        <name>substrate</name>
    </ligand>
</feature>
<evidence type="ECO:0000256" key="3">
    <source>
        <dbReference type="ARBA" id="ARBA00022832"/>
    </source>
</evidence>
<evidence type="ECO:0000259" key="11">
    <source>
        <dbReference type="Pfam" id="PF12241"/>
    </source>
</evidence>
<organism evidence="13 14">
    <name type="scientific">Devosia pacifica</name>
    <dbReference type="NCBI Taxonomy" id="1335967"/>
    <lineage>
        <taxon>Bacteria</taxon>
        <taxon>Pseudomonadati</taxon>
        <taxon>Pseudomonadota</taxon>
        <taxon>Alphaproteobacteria</taxon>
        <taxon>Hyphomicrobiales</taxon>
        <taxon>Devosiaceae</taxon>
        <taxon>Devosia</taxon>
    </lineage>
</organism>